<dbReference type="RefSeq" id="XP_031945917.1">
    <property type="nucleotide sequence ID" value="XM_032080793.1"/>
</dbReference>
<name>A0A5N7DSW5_9EURO</name>
<gene>
    <name evidence="1" type="ORF">BDV37DRAFT_238106</name>
</gene>
<protein>
    <submittedName>
        <fullName evidence="1">Uncharacterized protein</fullName>
    </submittedName>
</protein>
<dbReference type="EMBL" id="ML736742">
    <property type="protein sequence ID" value="KAE8408598.1"/>
    <property type="molecule type" value="Genomic_DNA"/>
</dbReference>
<accession>A0A5N7DSW5</accession>
<dbReference type="Proteomes" id="UP000325579">
    <property type="component" value="Unassembled WGS sequence"/>
</dbReference>
<sequence length="54" mass="5950">MEPITIGYFSRPFLALGALLVLLVGCNTTLIHSRMSPFIPMFLRNSTALSDPLL</sequence>
<keyword evidence="2" id="KW-1185">Reference proteome</keyword>
<dbReference type="AlphaFoldDB" id="A0A5N7DSW5"/>
<organism evidence="1 2">
    <name type="scientific">Aspergillus pseudonomiae</name>
    <dbReference type="NCBI Taxonomy" id="1506151"/>
    <lineage>
        <taxon>Eukaryota</taxon>
        <taxon>Fungi</taxon>
        <taxon>Dikarya</taxon>
        <taxon>Ascomycota</taxon>
        <taxon>Pezizomycotina</taxon>
        <taxon>Eurotiomycetes</taxon>
        <taxon>Eurotiomycetidae</taxon>
        <taxon>Eurotiales</taxon>
        <taxon>Aspergillaceae</taxon>
        <taxon>Aspergillus</taxon>
        <taxon>Aspergillus subgen. Circumdati</taxon>
    </lineage>
</organism>
<proteinExistence type="predicted"/>
<evidence type="ECO:0000313" key="2">
    <source>
        <dbReference type="Proteomes" id="UP000325579"/>
    </source>
</evidence>
<reference evidence="1 2" key="1">
    <citation type="submission" date="2019-04" db="EMBL/GenBank/DDBJ databases">
        <authorList>
            <consortium name="DOE Joint Genome Institute"/>
            <person name="Mondo S."/>
            <person name="Kjaerbolling I."/>
            <person name="Vesth T."/>
            <person name="Frisvad J.C."/>
            <person name="Nybo J.L."/>
            <person name="Theobald S."/>
            <person name="Kildgaard S."/>
            <person name="Isbrandt T."/>
            <person name="Kuo A."/>
            <person name="Sato A."/>
            <person name="Lyhne E.K."/>
            <person name="Kogle M.E."/>
            <person name="Wiebenga A."/>
            <person name="Kun R.S."/>
            <person name="Lubbers R.J."/>
            <person name="Makela M.R."/>
            <person name="Barry K."/>
            <person name="Chovatia M."/>
            <person name="Clum A."/>
            <person name="Daum C."/>
            <person name="Haridas S."/>
            <person name="He G."/>
            <person name="LaButti K."/>
            <person name="Lipzen A."/>
            <person name="Riley R."/>
            <person name="Salamov A."/>
            <person name="Simmons B.A."/>
            <person name="Magnuson J.K."/>
            <person name="Henrissat B."/>
            <person name="Mortensen U.H."/>
            <person name="Larsen T.O."/>
            <person name="Devries R.P."/>
            <person name="Grigoriev I.V."/>
            <person name="Machida M."/>
            <person name="Baker S.E."/>
            <person name="Andersen M.R."/>
            <person name="Cantor M.N."/>
            <person name="Hua S.X."/>
        </authorList>
    </citation>
    <scope>NUCLEOTIDE SEQUENCE [LARGE SCALE GENOMIC DNA]</scope>
    <source>
        <strain evidence="1 2">CBS 119388</strain>
    </source>
</reference>
<dbReference type="GeneID" id="43665484"/>
<evidence type="ECO:0000313" key="1">
    <source>
        <dbReference type="EMBL" id="KAE8408598.1"/>
    </source>
</evidence>